<dbReference type="Proteomes" id="UP000004079">
    <property type="component" value="Unassembled WGS sequence"/>
</dbReference>
<evidence type="ECO:0000313" key="1">
    <source>
        <dbReference type="EMBL" id="EFB31127.1"/>
    </source>
</evidence>
<dbReference type="AlphaFoldDB" id="D1QU52"/>
<comment type="caution">
    <text evidence="1">The sequence shown here is derived from an EMBL/GenBank/DDBJ whole genome shotgun (WGS) entry which is preliminary data.</text>
</comment>
<organism evidence="1 2">
    <name type="scientific">Segatella oris F0302</name>
    <dbReference type="NCBI Taxonomy" id="649760"/>
    <lineage>
        <taxon>Bacteria</taxon>
        <taxon>Pseudomonadati</taxon>
        <taxon>Bacteroidota</taxon>
        <taxon>Bacteroidia</taxon>
        <taxon>Bacteroidales</taxon>
        <taxon>Prevotellaceae</taxon>
        <taxon>Segatella</taxon>
    </lineage>
</organism>
<gene>
    <name evidence="1" type="ORF">HMPREF0971_02535</name>
</gene>
<accession>D1QU52</accession>
<sequence length="50" mass="5640">MVLSFTANVLNNKRKVGHACNSPFNSEKITRMLVCLVEKMNGLMRMVVIT</sequence>
<dbReference type="STRING" id="649760.HMPREF0971_02535"/>
<evidence type="ECO:0000313" key="2">
    <source>
        <dbReference type="Proteomes" id="UP000004079"/>
    </source>
</evidence>
<dbReference type="HOGENOM" id="CLU_3121250_0_0_10"/>
<name>D1QU52_9BACT</name>
<reference evidence="1 2" key="1">
    <citation type="submission" date="2009-11" db="EMBL/GenBank/DDBJ databases">
        <authorList>
            <person name="Weinstock G."/>
            <person name="Sodergren E."/>
            <person name="Clifton S."/>
            <person name="Fulton L."/>
            <person name="Fulton B."/>
            <person name="Courtney L."/>
            <person name="Fronick C."/>
            <person name="Harrison M."/>
            <person name="Strong C."/>
            <person name="Farmer C."/>
            <person name="Delahaunty K."/>
            <person name="Markovic C."/>
            <person name="Hall O."/>
            <person name="Minx P."/>
            <person name="Tomlinson C."/>
            <person name="Mitreva M."/>
            <person name="Nelson J."/>
            <person name="Hou S."/>
            <person name="Wollam A."/>
            <person name="Pepin K.H."/>
            <person name="Johnson M."/>
            <person name="Bhonagiri V."/>
            <person name="Nash W.E."/>
            <person name="Warren W."/>
            <person name="Chinwalla A."/>
            <person name="Mardis E.R."/>
            <person name="Wilson R.K."/>
        </authorList>
    </citation>
    <scope>NUCLEOTIDE SEQUENCE [LARGE SCALE GENOMIC DNA]</scope>
    <source>
        <strain evidence="1 2">F0302</strain>
    </source>
</reference>
<dbReference type="EMBL" id="ACUZ02000042">
    <property type="protein sequence ID" value="EFB31127.1"/>
    <property type="molecule type" value="Genomic_DNA"/>
</dbReference>
<protein>
    <submittedName>
        <fullName evidence="1">Uncharacterized protein</fullName>
    </submittedName>
</protein>
<proteinExistence type="predicted"/>